<proteinExistence type="predicted"/>
<name>A0A0S4J0D3_BODSA</name>
<feature type="compositionally biased region" description="Low complexity" evidence="1">
    <location>
        <begin position="774"/>
        <end position="783"/>
    </location>
</feature>
<dbReference type="EMBL" id="CYKH01000775">
    <property type="protein sequence ID" value="CUG37636.1"/>
    <property type="molecule type" value="Genomic_DNA"/>
</dbReference>
<reference evidence="3" key="1">
    <citation type="submission" date="2015-09" db="EMBL/GenBank/DDBJ databases">
        <authorList>
            <consortium name="Pathogen Informatics"/>
        </authorList>
    </citation>
    <scope>NUCLEOTIDE SEQUENCE [LARGE SCALE GENOMIC DNA]</scope>
    <source>
        <strain evidence="3">Lake Konstanz</strain>
    </source>
</reference>
<sequence length="1161" mass="128060">MKSLQRPCIPMIGASTLSPAQRLQKIALAVTGKHRESCFSSAVSAATIVHALEALRLEPSVAEDRRWNYLFRGVSQSLPLMDLRTLCNILHCSCRMVTRAYATPSSSLDLHQRQPLHREFQQQVQRKLDGVVIPPDVVAALVHTQTAILTKTTAEGTVFTIAQTLAVHQSLSKLRELVAKNTAALVNDELWFLVKERSPVLAEQVENTKDFASLLLVVSSNVNELSDESVIQDVLRNGKRILETHATHQDAMRLFDAITRRSVDRHGNVSVFPVPPPLRPILQDIFGVAVQKHINELSPPQLGAWLARVLDEYAARGDASSKLLWSNSNRDSFASKGGGQGDASLKESYDATTARMLLSRVRKAANLEVLSNSALRTLSLSVSRLWTPPKVDSQETSESNVLTLADHARRVENIFSMSLADGITAQLSICEEMYARILPQMKGQEKATKTPSAEMFVDAFVAVPQLLLSSHTVAAALSVNDNERFLTNGQSLFTLLCKVMEHYITLNHLQNDVASGAPSSSRVRVAFVAFGLHLALSERPSFAHSHPPAQDSSLLQDNIWKCLAEEWCMSRRHLWNIPVIDLICLVNELCAYTFAPSYASKQQHRSLRQGFESHSNKRDGDRLRMILLNVHDVIRRKSSTPPPSLQHTTRNQRQQQHQPDLDQVSTGQLLRYISSMSKLGVRKKGEFMLFAHHLSTRGSFTNFELLRLLTVASRQGLHLPFMLDSIAQNLVALHRNLLPKQKIILIKALGQLGLRWNDLLARRIHFLASSASSEPRSSESESAFAQGDTRGQRRNRNTSATLKSDWNLRWFLDDDLSSHHGVDAIVMTPIDAVSLIVGWVRVQLGASAECLNLLAAVSHAHSGRPLVGIDISVRKRKEPILLIKALTLLGSSVLGHGVEQNIAQITSLNIVVDLLVSLAILVEARHSAEHSGNMLGDAANGGSNDALMLLLLASASKRAAALMSRATAEGLSFQDLNLLSLHWAAVTRCAAREEFVADAIRQLHRAARQAVASKLCLVARHSQLRPNTFVVSQLRIGIVFGCFSEESFYVDSVQAQWSPLTVNDWDTLSTNIALQHLLANATKMPKELADTLSIVDLAIVIQRDMRKPGAGADGNLLLNTFMSDVAPRVWEFLSDDEKFVVVALLPDCNQIVTPSVGGHSP</sequence>
<feature type="region of interest" description="Disordered" evidence="1">
    <location>
        <begin position="636"/>
        <end position="662"/>
    </location>
</feature>
<feature type="compositionally biased region" description="Low complexity" evidence="1">
    <location>
        <begin position="645"/>
        <end position="662"/>
    </location>
</feature>
<dbReference type="VEuPathDB" id="TriTrypDB:BSAL_78500"/>
<feature type="region of interest" description="Disordered" evidence="1">
    <location>
        <begin position="774"/>
        <end position="798"/>
    </location>
</feature>
<dbReference type="OrthoDB" id="272261at2759"/>
<keyword evidence="3" id="KW-1185">Reference proteome</keyword>
<evidence type="ECO:0000256" key="1">
    <source>
        <dbReference type="SAM" id="MobiDB-lite"/>
    </source>
</evidence>
<organism evidence="2 3">
    <name type="scientific">Bodo saltans</name>
    <name type="common">Flagellated protozoan</name>
    <dbReference type="NCBI Taxonomy" id="75058"/>
    <lineage>
        <taxon>Eukaryota</taxon>
        <taxon>Discoba</taxon>
        <taxon>Euglenozoa</taxon>
        <taxon>Kinetoplastea</taxon>
        <taxon>Metakinetoplastina</taxon>
        <taxon>Eubodonida</taxon>
        <taxon>Bodonidae</taxon>
        <taxon>Bodo</taxon>
    </lineage>
</organism>
<evidence type="ECO:0000313" key="2">
    <source>
        <dbReference type="EMBL" id="CUG37636.1"/>
    </source>
</evidence>
<evidence type="ECO:0000313" key="3">
    <source>
        <dbReference type="Proteomes" id="UP000051952"/>
    </source>
</evidence>
<protein>
    <submittedName>
        <fullName evidence="2">Uncharacterized protein</fullName>
    </submittedName>
</protein>
<dbReference type="AlphaFoldDB" id="A0A0S4J0D3"/>
<accession>A0A0S4J0D3</accession>
<gene>
    <name evidence="2" type="ORF">BSAL_78500</name>
</gene>
<dbReference type="Proteomes" id="UP000051952">
    <property type="component" value="Unassembled WGS sequence"/>
</dbReference>